<organism evidence="1 2">
    <name type="scientific">Candidatus Thermofonsia Clade 1 bacterium</name>
    <dbReference type="NCBI Taxonomy" id="2364210"/>
    <lineage>
        <taxon>Bacteria</taxon>
        <taxon>Bacillati</taxon>
        <taxon>Chloroflexota</taxon>
        <taxon>Candidatus Thermofontia</taxon>
        <taxon>Candidatus Thermofonsia Clade 1</taxon>
    </lineage>
</organism>
<evidence type="ECO:0000313" key="2">
    <source>
        <dbReference type="Proteomes" id="UP000229681"/>
    </source>
</evidence>
<dbReference type="AlphaFoldDB" id="A0A2M8PAY8"/>
<proteinExistence type="predicted"/>
<sequence length="59" mass="6333">MAHSSIWNQKALCPTRDERALPAVPPYLAASHGDSLLQAQPEFGDAFCPDNGGDSVTDY</sequence>
<name>A0A2M8PAY8_9CHLR</name>
<comment type="caution">
    <text evidence="1">The sequence shown here is derived from an EMBL/GenBank/DDBJ whole genome shotgun (WGS) entry which is preliminary data.</text>
</comment>
<dbReference type="Proteomes" id="UP000229681">
    <property type="component" value="Unassembled WGS sequence"/>
</dbReference>
<evidence type="ECO:0000313" key="1">
    <source>
        <dbReference type="EMBL" id="PJF34713.1"/>
    </source>
</evidence>
<reference evidence="1 2" key="1">
    <citation type="submission" date="2017-11" db="EMBL/GenBank/DDBJ databases">
        <title>Evolution of Phototrophy in the Chloroflexi Phylum Driven by Horizontal Gene Transfer.</title>
        <authorList>
            <person name="Ward L.M."/>
            <person name="Hemp J."/>
            <person name="Shih P.M."/>
            <person name="Mcglynn S.E."/>
            <person name="Fischer W."/>
        </authorList>
    </citation>
    <scope>NUCLEOTIDE SEQUENCE [LARGE SCALE GENOMIC DNA]</scope>
    <source>
        <strain evidence="1">JP3_13</strain>
    </source>
</reference>
<protein>
    <submittedName>
        <fullName evidence="1">Uncharacterized protein</fullName>
    </submittedName>
</protein>
<dbReference type="EMBL" id="PGTM01000292">
    <property type="protein sequence ID" value="PJF34713.1"/>
    <property type="molecule type" value="Genomic_DNA"/>
</dbReference>
<accession>A0A2M8PAY8</accession>
<gene>
    <name evidence="1" type="ORF">CUN49_14260</name>
</gene>